<dbReference type="Proteomes" id="UP000327108">
    <property type="component" value="Unassembled WGS sequence"/>
</dbReference>
<evidence type="ECO:0000313" key="5">
    <source>
        <dbReference type="Proteomes" id="UP000215256"/>
    </source>
</evidence>
<accession>A0A248UJQ2</accession>
<evidence type="ECO:0000256" key="1">
    <source>
        <dbReference type="SAM" id="MobiDB-lite"/>
    </source>
</evidence>
<feature type="compositionally biased region" description="Low complexity" evidence="1">
    <location>
        <begin position="92"/>
        <end position="101"/>
    </location>
</feature>
<keyword evidence="2" id="KW-0812">Transmembrane</keyword>
<dbReference type="Pfam" id="PF10095">
    <property type="entry name" value="DUF2333"/>
    <property type="match status" value="2"/>
</dbReference>
<dbReference type="OrthoDB" id="7594726at2"/>
<reference evidence="4 6" key="2">
    <citation type="submission" date="2019-09" db="EMBL/GenBank/DDBJ databases">
        <title>Biological control of the noxious weed angled onion (Allium triquetrum) thwarted by endophytic bacteria in Victoria, Australia.</title>
        <authorList>
            <person name="Tehranchian P."/>
            <person name="Adair R.J."/>
            <person name="Van T.H."/>
            <person name="Morrison P.D."/>
            <person name="Williams H."/>
            <person name="Lawrie A.C."/>
        </authorList>
    </citation>
    <scope>NUCLEOTIDE SEQUENCE [LARGE SCALE GENOMIC DNA]</scope>
    <source>
        <strain evidence="4 6">RPTAtOch1</strain>
    </source>
</reference>
<feature type="transmembrane region" description="Helical" evidence="2">
    <location>
        <begin position="43"/>
        <end position="61"/>
    </location>
</feature>
<proteinExistence type="predicted"/>
<keyword evidence="6" id="KW-1185">Reference proteome</keyword>
<feature type="compositionally biased region" description="Low complexity" evidence="1">
    <location>
        <begin position="128"/>
        <end position="139"/>
    </location>
</feature>
<organism evidence="3 5">
    <name type="scientific">Ochrobactrum quorumnocens</name>
    <dbReference type="NCBI Taxonomy" id="271865"/>
    <lineage>
        <taxon>Bacteria</taxon>
        <taxon>Pseudomonadati</taxon>
        <taxon>Pseudomonadota</taxon>
        <taxon>Alphaproteobacteria</taxon>
        <taxon>Hyphomicrobiales</taxon>
        <taxon>Brucellaceae</taxon>
        <taxon>Brucella/Ochrobactrum group</taxon>
        <taxon>Ochrobactrum</taxon>
    </lineage>
</organism>
<keyword evidence="2" id="KW-0472">Membrane</keyword>
<evidence type="ECO:0000313" key="6">
    <source>
        <dbReference type="Proteomes" id="UP000327108"/>
    </source>
</evidence>
<protein>
    <submittedName>
        <fullName evidence="4">DUF2333 family protein</fullName>
    </submittedName>
</protein>
<dbReference type="AlphaFoldDB" id="A0A248UJQ2"/>
<sequence>MWNAVRGVFSFLGRFIAALARLIAVPLGGLWRLFLKLGNLWKVAIAVAVIGLGGLYIYFIWQTQVWTNFNPDYPAKYSYQTAVTPGEEVQKTPAPLAATPEPATPAPSENSAGGTDTTPAAGNGDTNTQSETSTESQSQPMQAAQIPSTARKCSPSAIAEVAADLTDFNVNQNAWISSMLLYKVGFFGIDWDRTPFLDNKASFQRGINAAVRRTAIELVDNIGRLRGTSQIDGDLQKARGNLQFAEDAWYFGLSPFGPKTPTPSYYRSAIKDLRSFNTRLENCQATFDARADNLIQFVDRIASDLGSTSAILKDRAENYHAGWFDTRADDRFWFAYGQLYAYYGLLRAAHSDFRGVLAEKHLDGVWDEMERQLRSALDMQPFIVSNGSPDAWFTPSHLTTMGFYILRVRSNLVDVKQVLER</sequence>
<feature type="compositionally biased region" description="Polar residues" evidence="1">
    <location>
        <begin position="108"/>
        <end position="127"/>
    </location>
</feature>
<evidence type="ECO:0000313" key="4">
    <source>
        <dbReference type="EMBL" id="KAA9361669.1"/>
    </source>
</evidence>
<dbReference type="Proteomes" id="UP000215256">
    <property type="component" value="Chromosome 1"/>
</dbReference>
<evidence type="ECO:0000313" key="3">
    <source>
        <dbReference type="EMBL" id="ASV87063.1"/>
    </source>
</evidence>
<dbReference type="EMBL" id="CP022604">
    <property type="protein sequence ID" value="ASV87063.1"/>
    <property type="molecule type" value="Genomic_DNA"/>
</dbReference>
<name>A0A248UJQ2_9HYPH</name>
<dbReference type="InterPro" id="IPR016936">
    <property type="entry name" value="UCP029693"/>
</dbReference>
<dbReference type="EMBL" id="VYXQ01000023">
    <property type="protein sequence ID" value="KAA9361669.1"/>
    <property type="molecule type" value="Genomic_DNA"/>
</dbReference>
<feature type="region of interest" description="Disordered" evidence="1">
    <location>
        <begin position="89"/>
        <end position="149"/>
    </location>
</feature>
<dbReference type="KEGG" id="och:CES85_1809"/>
<reference evidence="3 5" key="1">
    <citation type="submission" date="2017-07" db="EMBL/GenBank/DDBJ databases">
        <title>Phylogenetic study on the rhizospheric bacterium Ochrobactrum sp. A44.</title>
        <authorList>
            <person name="Krzyzanowska D.M."/>
            <person name="Ossowicki A."/>
            <person name="Rajewska M."/>
            <person name="Maciag T."/>
            <person name="Kaczynski Z."/>
            <person name="Czerwicka M."/>
            <person name="Jafra S."/>
        </authorList>
    </citation>
    <scope>NUCLEOTIDE SEQUENCE [LARGE SCALE GENOMIC DNA]</scope>
    <source>
        <strain evidence="3 5">A44</strain>
    </source>
</reference>
<evidence type="ECO:0000256" key="2">
    <source>
        <dbReference type="SAM" id="Phobius"/>
    </source>
</evidence>
<dbReference type="RefSeq" id="WP_095447133.1">
    <property type="nucleotide sequence ID" value="NZ_CP022604.1"/>
</dbReference>
<gene>
    <name evidence="3" type="ORF">CES85_1809</name>
    <name evidence="4" type="ORF">F3W84_19855</name>
</gene>
<feature type="transmembrane region" description="Helical" evidence="2">
    <location>
        <begin position="12"/>
        <end position="31"/>
    </location>
</feature>
<keyword evidence="2" id="KW-1133">Transmembrane helix</keyword>